<dbReference type="PRINTS" id="PR01035">
    <property type="entry name" value="TCRTETA"/>
</dbReference>
<dbReference type="InterPro" id="IPR036259">
    <property type="entry name" value="MFS_trans_sf"/>
</dbReference>
<feature type="transmembrane region" description="Helical" evidence="8">
    <location>
        <begin position="79"/>
        <end position="97"/>
    </location>
</feature>
<dbReference type="Pfam" id="PF07690">
    <property type="entry name" value="MFS_1"/>
    <property type="match status" value="1"/>
</dbReference>
<keyword evidence="3" id="KW-0813">Transport</keyword>
<dbReference type="PANTHER" id="PTHR23517">
    <property type="entry name" value="RESISTANCE PROTEIN MDTM, PUTATIVE-RELATED-RELATED"/>
    <property type="match status" value="1"/>
</dbReference>
<evidence type="ECO:0000313" key="10">
    <source>
        <dbReference type="EMBL" id="MCZ8512232.1"/>
    </source>
</evidence>
<keyword evidence="7 8" id="KW-0472">Membrane</keyword>
<dbReference type="CDD" id="cd17325">
    <property type="entry name" value="MFS_MdtG_SLC18_like"/>
    <property type="match status" value="1"/>
</dbReference>
<evidence type="ECO:0000256" key="5">
    <source>
        <dbReference type="ARBA" id="ARBA00022692"/>
    </source>
</evidence>
<evidence type="ECO:0000256" key="3">
    <source>
        <dbReference type="ARBA" id="ARBA00022448"/>
    </source>
</evidence>
<dbReference type="InterPro" id="IPR001958">
    <property type="entry name" value="Tet-R_TetA/multi-R_MdtG-like"/>
</dbReference>
<dbReference type="PROSITE" id="PS00216">
    <property type="entry name" value="SUGAR_TRANSPORT_1"/>
    <property type="match status" value="1"/>
</dbReference>
<feature type="domain" description="Major facilitator superfamily (MFS) profile" evidence="9">
    <location>
        <begin position="208"/>
        <end position="391"/>
    </location>
</feature>
<feature type="transmembrane region" description="Helical" evidence="8">
    <location>
        <begin position="245"/>
        <end position="262"/>
    </location>
</feature>
<gene>
    <name evidence="10" type="ORF">O9H85_07280</name>
</gene>
<proteinExistence type="inferred from homology"/>
<evidence type="ECO:0000256" key="4">
    <source>
        <dbReference type="ARBA" id="ARBA00022475"/>
    </source>
</evidence>
<evidence type="ECO:0000256" key="6">
    <source>
        <dbReference type="ARBA" id="ARBA00022989"/>
    </source>
</evidence>
<dbReference type="PROSITE" id="PS50850">
    <property type="entry name" value="MFS"/>
    <property type="match status" value="2"/>
</dbReference>
<evidence type="ECO:0000313" key="11">
    <source>
        <dbReference type="Proteomes" id="UP001527882"/>
    </source>
</evidence>
<evidence type="ECO:0000256" key="1">
    <source>
        <dbReference type="ARBA" id="ARBA00004651"/>
    </source>
</evidence>
<dbReference type="EMBL" id="JAQAGZ010000004">
    <property type="protein sequence ID" value="MCZ8512232.1"/>
    <property type="molecule type" value="Genomic_DNA"/>
</dbReference>
<dbReference type="RefSeq" id="WP_269880647.1">
    <property type="nucleotide sequence ID" value="NZ_JAQAGZ010000004.1"/>
</dbReference>
<evidence type="ECO:0000259" key="9">
    <source>
        <dbReference type="PROSITE" id="PS50850"/>
    </source>
</evidence>
<feature type="transmembrane region" description="Helical" evidence="8">
    <location>
        <begin position="103"/>
        <end position="124"/>
    </location>
</feature>
<feature type="transmembrane region" description="Helical" evidence="8">
    <location>
        <begin position="300"/>
        <end position="322"/>
    </location>
</feature>
<dbReference type="Proteomes" id="UP001527882">
    <property type="component" value="Unassembled WGS sequence"/>
</dbReference>
<dbReference type="SUPFAM" id="SSF103473">
    <property type="entry name" value="MFS general substrate transporter"/>
    <property type="match status" value="1"/>
</dbReference>
<keyword evidence="11" id="KW-1185">Reference proteome</keyword>
<feature type="transmembrane region" description="Helical" evidence="8">
    <location>
        <begin position="274"/>
        <end position="294"/>
    </location>
</feature>
<comment type="similarity">
    <text evidence="2">Belongs to the major facilitator superfamily. TCR/Tet family.</text>
</comment>
<protein>
    <submittedName>
        <fullName evidence="10">MFS transporter</fullName>
    </submittedName>
</protein>
<sequence>MEAISKPAAAPHMLRYGFVLFLVEFVRGAFLVSFLPTYAVNALGISVATVGVAVSVHYITDTLIKCCAGYLLDRFSLRLIVQTGLLISFAGLLLMPYAYHLGILIGAAALFGVGISPIWLVCLSKVKPENRAANMGLLYTCWLSGIGAGPVIINFVIDKSYTLSFRIMIGLWIAAWFMSLFISNVRESAPAAIPLRKQISLLWERLTTMKPLLPGMILQTAAAGMLVPVLPGFASKYLGLPYSQYSYVLMAGGAFTVLFLVPMGKLADRFGRKWFLIIGFAAFAMTLYGLTLAYTLWQAILIAAVLGFSYSAVLPAWNALLAQYVPENQQGMGWGLFSSVEGIGVMIGPVLGGWIAALLNERVVLWVSAALLALLAIYYLLVFPGKKRELA</sequence>
<organism evidence="10 11">
    <name type="scientific">Paenibacillus gyeongsangnamensis</name>
    <dbReference type="NCBI Taxonomy" id="3388067"/>
    <lineage>
        <taxon>Bacteria</taxon>
        <taxon>Bacillati</taxon>
        <taxon>Bacillota</taxon>
        <taxon>Bacilli</taxon>
        <taxon>Bacillales</taxon>
        <taxon>Paenibacillaceae</taxon>
        <taxon>Paenibacillus</taxon>
    </lineage>
</organism>
<dbReference type="Gene3D" id="1.20.1250.20">
    <property type="entry name" value="MFS general substrate transporter like domains"/>
    <property type="match status" value="2"/>
</dbReference>
<dbReference type="InterPro" id="IPR020846">
    <property type="entry name" value="MFS_dom"/>
</dbReference>
<dbReference type="InterPro" id="IPR050171">
    <property type="entry name" value="MFS_Transporters"/>
</dbReference>
<keyword evidence="5 8" id="KW-0812">Transmembrane</keyword>
<reference evidence="10 11" key="1">
    <citation type="submission" date="2022-12" db="EMBL/GenBank/DDBJ databases">
        <title>Draft genome sequence of Paenibacillus sp. dW9.</title>
        <authorList>
            <person name="Choi E.-W."/>
            <person name="Kim D.-U."/>
        </authorList>
    </citation>
    <scope>NUCLEOTIDE SEQUENCE [LARGE SCALE GENOMIC DNA]</scope>
    <source>
        <strain evidence="11">dW9</strain>
    </source>
</reference>
<evidence type="ECO:0000256" key="8">
    <source>
        <dbReference type="SAM" id="Phobius"/>
    </source>
</evidence>
<dbReference type="PANTHER" id="PTHR23517:SF3">
    <property type="entry name" value="INTEGRAL MEMBRANE TRANSPORT PROTEIN"/>
    <property type="match status" value="1"/>
</dbReference>
<keyword evidence="4" id="KW-1003">Cell membrane</keyword>
<evidence type="ECO:0000256" key="7">
    <source>
        <dbReference type="ARBA" id="ARBA00023136"/>
    </source>
</evidence>
<name>A0ABT4Q5S2_9BACL</name>
<dbReference type="InterPro" id="IPR011701">
    <property type="entry name" value="MFS"/>
</dbReference>
<feature type="domain" description="Major facilitator superfamily (MFS) profile" evidence="9">
    <location>
        <begin position="1"/>
        <end position="187"/>
    </location>
</feature>
<comment type="caution">
    <text evidence="10">The sequence shown here is derived from an EMBL/GenBank/DDBJ whole genome shotgun (WGS) entry which is preliminary data.</text>
</comment>
<accession>A0ABT4Q5S2</accession>
<feature type="transmembrane region" description="Helical" evidence="8">
    <location>
        <begin position="212"/>
        <end position="233"/>
    </location>
</feature>
<feature type="transmembrane region" description="Helical" evidence="8">
    <location>
        <begin position="363"/>
        <end position="383"/>
    </location>
</feature>
<feature type="transmembrane region" description="Helical" evidence="8">
    <location>
        <begin position="163"/>
        <end position="182"/>
    </location>
</feature>
<dbReference type="InterPro" id="IPR005829">
    <property type="entry name" value="Sugar_transporter_CS"/>
</dbReference>
<feature type="transmembrane region" description="Helical" evidence="8">
    <location>
        <begin position="334"/>
        <end position="357"/>
    </location>
</feature>
<feature type="transmembrane region" description="Helical" evidence="8">
    <location>
        <begin position="12"/>
        <end position="32"/>
    </location>
</feature>
<feature type="transmembrane region" description="Helical" evidence="8">
    <location>
        <begin position="38"/>
        <end position="59"/>
    </location>
</feature>
<comment type="subcellular location">
    <subcellularLocation>
        <location evidence="1">Cell membrane</location>
        <topology evidence="1">Multi-pass membrane protein</topology>
    </subcellularLocation>
</comment>
<feature type="transmembrane region" description="Helical" evidence="8">
    <location>
        <begin position="136"/>
        <end position="157"/>
    </location>
</feature>
<evidence type="ECO:0000256" key="2">
    <source>
        <dbReference type="ARBA" id="ARBA00007520"/>
    </source>
</evidence>
<keyword evidence="6 8" id="KW-1133">Transmembrane helix</keyword>